<dbReference type="Pfam" id="PF09836">
    <property type="entry name" value="DUF2063"/>
    <property type="match status" value="1"/>
</dbReference>
<gene>
    <name evidence="2" type="ORF">HV832_09025</name>
</gene>
<name>A0A850QKB1_9BURK</name>
<feature type="domain" description="Putative DNA-binding" evidence="1">
    <location>
        <begin position="8"/>
        <end position="98"/>
    </location>
</feature>
<evidence type="ECO:0000313" key="3">
    <source>
        <dbReference type="Proteomes" id="UP000588051"/>
    </source>
</evidence>
<dbReference type="Gene3D" id="1.10.150.690">
    <property type="entry name" value="DUF2063"/>
    <property type="match status" value="1"/>
</dbReference>
<evidence type="ECO:0000313" key="2">
    <source>
        <dbReference type="EMBL" id="NVO77975.1"/>
    </source>
</evidence>
<comment type="caution">
    <text evidence="2">The sequence shown here is derived from an EMBL/GenBank/DDBJ whole genome shotgun (WGS) entry which is preliminary data.</text>
</comment>
<sequence>MGAHSVNQQQFADALLNPVLPAPSGLSTWNGSDPAVRFAVYRNNVTVSLIDALADTFPVTQQLVGEDFFRATARLFVASEPPRSKILAFYGAAFPDFLANFPPVATVPYLADVARLEMLRVHVCHAADDPQPAPETLIHILDKPGLLPHCRLHLHPSVRVFRSRYAAVSLWAAHHGLGDIGNIDPDIPEAAYIVRPALEVEVIPVSVAAAGFLADLLAGVSLGEAAERSSNADMQEELADIFHLLIKTGSVTGISHISGEQYE</sequence>
<keyword evidence="3" id="KW-1185">Reference proteome</keyword>
<reference evidence="2 3" key="1">
    <citation type="submission" date="2020-06" db="EMBL/GenBank/DDBJ databases">
        <authorList>
            <person name="Qiu C."/>
            <person name="Liu Z."/>
        </authorList>
    </citation>
    <scope>NUCLEOTIDE SEQUENCE [LARGE SCALE GENOMIC DNA]</scope>
    <source>
        <strain evidence="2 3">EM 1</strain>
    </source>
</reference>
<dbReference type="InterPro" id="IPR018640">
    <property type="entry name" value="DUF2063"/>
</dbReference>
<accession>A0A850QKB1</accession>
<proteinExistence type="predicted"/>
<protein>
    <submittedName>
        <fullName evidence="2">Putative DNA-binding domain-containing protein</fullName>
    </submittedName>
</protein>
<dbReference type="Proteomes" id="UP000588051">
    <property type="component" value="Unassembled WGS sequence"/>
</dbReference>
<keyword evidence="2" id="KW-0238">DNA-binding</keyword>
<dbReference type="InterPro" id="IPR044922">
    <property type="entry name" value="DUF2063_N_sf"/>
</dbReference>
<dbReference type="RefSeq" id="WP_176803363.1">
    <property type="nucleotide sequence ID" value="NZ_JABXYJ010000004.1"/>
</dbReference>
<organism evidence="2 3">
    <name type="scientific">Undibacterium oligocarboniphilum</name>
    <dbReference type="NCBI Taxonomy" id="666702"/>
    <lineage>
        <taxon>Bacteria</taxon>
        <taxon>Pseudomonadati</taxon>
        <taxon>Pseudomonadota</taxon>
        <taxon>Betaproteobacteria</taxon>
        <taxon>Burkholderiales</taxon>
        <taxon>Oxalobacteraceae</taxon>
        <taxon>Undibacterium</taxon>
    </lineage>
</organism>
<evidence type="ECO:0000259" key="1">
    <source>
        <dbReference type="Pfam" id="PF09836"/>
    </source>
</evidence>
<dbReference type="AlphaFoldDB" id="A0A850QKB1"/>
<dbReference type="GO" id="GO:0003677">
    <property type="term" value="F:DNA binding"/>
    <property type="evidence" value="ECO:0007669"/>
    <property type="project" value="UniProtKB-KW"/>
</dbReference>
<dbReference type="EMBL" id="JABXYJ010000004">
    <property type="protein sequence ID" value="NVO77975.1"/>
    <property type="molecule type" value="Genomic_DNA"/>
</dbReference>